<name>A0AAU9M2P8_9ASTR</name>
<reference evidence="4 5" key="1">
    <citation type="submission" date="2022-01" db="EMBL/GenBank/DDBJ databases">
        <authorList>
            <person name="Xiong W."/>
            <person name="Schranz E."/>
        </authorList>
    </citation>
    <scope>NUCLEOTIDE SEQUENCE [LARGE SCALE GENOMIC DNA]</scope>
</reference>
<gene>
    <name evidence="4" type="ORF">LVIROSA_LOCUS4041</name>
</gene>
<dbReference type="Pfam" id="PF00098">
    <property type="entry name" value="zf-CCHC"/>
    <property type="match status" value="1"/>
</dbReference>
<sequence length="480" mass="52618">MPPRKSTRRNPPTPTPPTPQFDTAALNAAIAAAVATAMAEYHSSSSTGGGTPVPTIQVETPVRSRECSYKDFTNCKPLSFRGTGGVIVLSQWFEKTESVFEICSCPERSKVKFAACTFESKALTWWNSHVKSLSLVVANDMGWGTMKDLMIEEYCPRGEIQKLEEELWRLTMKGSDIVAYTARFCELVALCPNMIHTEGKKIERYIWGLVPPYQGNVLSSRPTTFDSAKRLAQQLIDHGVRTPAATTTLAISETARTAESKRKFWDDKKKKKAAKKQQIVAVHSATTPATAAAPLKQYSGSLPLCNKCNYHHVGACREMQCVNCNRKGHTARFFKSPVRPITQVPDAGVGQACYNCGDVGHYKRNCPKAGTAGGVGRVLAIGHEEAVADPTVVTGTFLLDNSYACILFDSGAERSFVNQKFAHLLKKKSRALKEPFTVEMANGKTESTSCIFIGCTLNLDSHSFSIDLMLSALIFRLAKP</sequence>
<dbReference type="InterPro" id="IPR032567">
    <property type="entry name" value="RTL1-rel"/>
</dbReference>
<dbReference type="Pfam" id="PF08284">
    <property type="entry name" value="RVP_2"/>
    <property type="match status" value="1"/>
</dbReference>
<accession>A0AAU9M2P8</accession>
<keyword evidence="1" id="KW-0862">Zinc</keyword>
<protein>
    <recommendedName>
        <fullName evidence="3">CCHC-type domain-containing protein</fullName>
    </recommendedName>
</protein>
<dbReference type="InterPro" id="IPR001878">
    <property type="entry name" value="Znf_CCHC"/>
</dbReference>
<dbReference type="AlphaFoldDB" id="A0AAU9M2P8"/>
<dbReference type="PANTHER" id="PTHR15503:SF45">
    <property type="entry name" value="RNA-DIRECTED DNA POLYMERASE HOMOLOG"/>
    <property type="match status" value="1"/>
</dbReference>
<evidence type="ECO:0000313" key="4">
    <source>
        <dbReference type="EMBL" id="CAH1416265.1"/>
    </source>
</evidence>
<keyword evidence="5" id="KW-1185">Reference proteome</keyword>
<feature type="region of interest" description="Disordered" evidence="2">
    <location>
        <begin position="1"/>
        <end position="21"/>
    </location>
</feature>
<evidence type="ECO:0000256" key="1">
    <source>
        <dbReference type="PROSITE-ProRule" id="PRU00047"/>
    </source>
</evidence>
<dbReference type="Proteomes" id="UP001157418">
    <property type="component" value="Unassembled WGS sequence"/>
</dbReference>
<dbReference type="SMART" id="SM00343">
    <property type="entry name" value="ZnF_C2HC"/>
    <property type="match status" value="2"/>
</dbReference>
<comment type="caution">
    <text evidence="4">The sequence shown here is derived from an EMBL/GenBank/DDBJ whole genome shotgun (WGS) entry which is preliminary data.</text>
</comment>
<evidence type="ECO:0000259" key="3">
    <source>
        <dbReference type="PROSITE" id="PS50158"/>
    </source>
</evidence>
<dbReference type="PANTHER" id="PTHR15503">
    <property type="entry name" value="LDOC1 RELATED"/>
    <property type="match status" value="1"/>
</dbReference>
<dbReference type="SUPFAM" id="SSF57756">
    <property type="entry name" value="Retrovirus zinc finger-like domains"/>
    <property type="match status" value="1"/>
</dbReference>
<keyword evidence="1" id="KW-0479">Metal-binding</keyword>
<organism evidence="4 5">
    <name type="scientific">Lactuca virosa</name>
    <dbReference type="NCBI Taxonomy" id="75947"/>
    <lineage>
        <taxon>Eukaryota</taxon>
        <taxon>Viridiplantae</taxon>
        <taxon>Streptophyta</taxon>
        <taxon>Embryophyta</taxon>
        <taxon>Tracheophyta</taxon>
        <taxon>Spermatophyta</taxon>
        <taxon>Magnoliopsida</taxon>
        <taxon>eudicotyledons</taxon>
        <taxon>Gunneridae</taxon>
        <taxon>Pentapetalae</taxon>
        <taxon>asterids</taxon>
        <taxon>campanulids</taxon>
        <taxon>Asterales</taxon>
        <taxon>Asteraceae</taxon>
        <taxon>Cichorioideae</taxon>
        <taxon>Cichorieae</taxon>
        <taxon>Lactucinae</taxon>
        <taxon>Lactuca</taxon>
    </lineage>
</organism>
<keyword evidence="1" id="KW-0863">Zinc-finger</keyword>
<evidence type="ECO:0000313" key="5">
    <source>
        <dbReference type="Proteomes" id="UP001157418"/>
    </source>
</evidence>
<dbReference type="InterPro" id="IPR036875">
    <property type="entry name" value="Znf_CCHC_sf"/>
</dbReference>
<dbReference type="GO" id="GO:0008270">
    <property type="term" value="F:zinc ion binding"/>
    <property type="evidence" value="ECO:0007669"/>
    <property type="project" value="UniProtKB-KW"/>
</dbReference>
<feature type="domain" description="CCHC-type" evidence="3">
    <location>
        <begin position="353"/>
        <end position="368"/>
    </location>
</feature>
<dbReference type="Gene3D" id="4.10.60.10">
    <property type="entry name" value="Zinc finger, CCHC-type"/>
    <property type="match status" value="1"/>
</dbReference>
<proteinExistence type="predicted"/>
<dbReference type="EMBL" id="CAKMRJ010000002">
    <property type="protein sequence ID" value="CAH1416265.1"/>
    <property type="molecule type" value="Genomic_DNA"/>
</dbReference>
<dbReference type="PROSITE" id="PS50158">
    <property type="entry name" value="ZF_CCHC"/>
    <property type="match status" value="1"/>
</dbReference>
<dbReference type="InterPro" id="IPR045358">
    <property type="entry name" value="Ty3_capsid"/>
</dbReference>
<dbReference type="GO" id="GO:0003676">
    <property type="term" value="F:nucleic acid binding"/>
    <property type="evidence" value="ECO:0007669"/>
    <property type="project" value="InterPro"/>
</dbReference>
<dbReference type="Pfam" id="PF19259">
    <property type="entry name" value="Ty3_capsid"/>
    <property type="match status" value="1"/>
</dbReference>
<dbReference type="CDD" id="cd00303">
    <property type="entry name" value="retropepsin_like"/>
    <property type="match status" value="1"/>
</dbReference>
<evidence type="ECO:0000256" key="2">
    <source>
        <dbReference type="SAM" id="MobiDB-lite"/>
    </source>
</evidence>